<dbReference type="PANTHER" id="PTHR43830:SF3">
    <property type="entry name" value="PROTEIN PSP1"/>
    <property type="match status" value="1"/>
</dbReference>
<dbReference type="AlphaFoldDB" id="A0A1T5P5R6"/>
<keyword evidence="4" id="KW-1185">Reference proteome</keyword>
<dbReference type="NCBIfam" id="NF041131">
    <property type="entry name" value="RicT_YaaT_fam"/>
    <property type="match status" value="1"/>
</dbReference>
<dbReference type="PANTHER" id="PTHR43830">
    <property type="entry name" value="PROTEIN PSP1"/>
    <property type="match status" value="1"/>
</dbReference>
<accession>A0A1T5P5R6</accession>
<evidence type="ECO:0000259" key="2">
    <source>
        <dbReference type="PROSITE" id="PS51411"/>
    </source>
</evidence>
<dbReference type="EMBL" id="FUZZ01000003">
    <property type="protein sequence ID" value="SKD08130.1"/>
    <property type="molecule type" value="Genomic_DNA"/>
</dbReference>
<reference evidence="3 4" key="1">
    <citation type="submission" date="2017-02" db="EMBL/GenBank/DDBJ databases">
        <authorList>
            <person name="Peterson S.W."/>
        </authorList>
    </citation>
    <scope>NUCLEOTIDE SEQUENCE [LARGE SCALE GENOMIC DNA]</scope>
    <source>
        <strain evidence="3 4">DSM 18108</strain>
    </source>
</reference>
<organism evidence="3 4">
    <name type="scientific">Chitinophaga ginsengisegetis</name>
    <dbReference type="NCBI Taxonomy" id="393003"/>
    <lineage>
        <taxon>Bacteria</taxon>
        <taxon>Pseudomonadati</taxon>
        <taxon>Bacteroidota</taxon>
        <taxon>Chitinophagia</taxon>
        <taxon>Chitinophagales</taxon>
        <taxon>Chitinophagaceae</taxon>
        <taxon>Chitinophaga</taxon>
    </lineage>
</organism>
<feature type="compositionally biased region" description="Basic and acidic residues" evidence="1">
    <location>
        <begin position="415"/>
        <end position="433"/>
    </location>
</feature>
<dbReference type="GO" id="GO:0005737">
    <property type="term" value="C:cytoplasm"/>
    <property type="evidence" value="ECO:0007669"/>
    <property type="project" value="TreeGrafter"/>
</dbReference>
<feature type="compositionally biased region" description="Low complexity" evidence="1">
    <location>
        <begin position="450"/>
        <end position="480"/>
    </location>
</feature>
<evidence type="ECO:0000256" key="1">
    <source>
        <dbReference type="SAM" id="MobiDB-lite"/>
    </source>
</evidence>
<feature type="compositionally biased region" description="Basic and acidic residues" evidence="1">
    <location>
        <begin position="365"/>
        <end position="397"/>
    </location>
</feature>
<dbReference type="PROSITE" id="PS51411">
    <property type="entry name" value="PSP1_C"/>
    <property type="match status" value="1"/>
</dbReference>
<dbReference type="STRING" id="393003.SAMN05660461_4082"/>
<dbReference type="Pfam" id="PF04468">
    <property type="entry name" value="PSP1"/>
    <property type="match status" value="1"/>
</dbReference>
<name>A0A1T5P5R6_9BACT</name>
<dbReference type="InterPro" id="IPR047767">
    <property type="entry name" value="PSP1-like"/>
</dbReference>
<proteinExistence type="predicted"/>
<evidence type="ECO:0000313" key="4">
    <source>
        <dbReference type="Proteomes" id="UP000190166"/>
    </source>
</evidence>
<evidence type="ECO:0000313" key="3">
    <source>
        <dbReference type="EMBL" id="SKD08130.1"/>
    </source>
</evidence>
<dbReference type="RefSeq" id="WP_079471774.1">
    <property type="nucleotide sequence ID" value="NZ_FUZZ01000003.1"/>
</dbReference>
<sequence>MACAGCGTGVEGKPSGCKSNGGCSTGGCNRLNVFDWLSNIPLGDSLAPFDIIEVSFNNGSRKDFFRNVTKQFFDKGEMVTVEGVSGFDVGTVSLTGELVKLQMKKRRAEDTPEVKKVLRRSTNDDLQRMNDNKSREKEALIKSRALARNLGLEMKLAEVEIQADGRKATFFYTADDRVDFRELIKVYASEFRAKVEMRQIGARQEAGKVGGIGSCGRELCCSTWLSDFKSVNTTAARYQNLSINQAKLSGQCGRLKCCLNYELDTYLDALKDFPDDADNIETAGGVAHLQKRDIFKSLMWYSYEGSNKQYPLTISRAKEIRLLNKQGIKPDDLKPVEVVTAKPKETDLGYADVVGLISLKSLEKTAQKRKQKDKDKQKQQRGGERGERGERPERGEPKQAQGQGQPRTDSPKAGQRPDNRQQGDRKPKPDNRQRQQGGGQPKQGREQQPRNEQQPPRPDQQQGQRQPAAPKQPGQQPAQPGQGGAPRQDRRPPRHKHRPPNPNKNNNPEKGQ</sequence>
<protein>
    <submittedName>
        <fullName evidence="3">Cell fate regulator YaaT, PSP1 superfamily (Controls sporulation, competence, biofilm development)</fullName>
    </submittedName>
</protein>
<feature type="compositionally biased region" description="Low complexity" evidence="1">
    <location>
        <begin position="503"/>
        <end position="512"/>
    </location>
</feature>
<dbReference type="InterPro" id="IPR007557">
    <property type="entry name" value="PSP1_C"/>
</dbReference>
<gene>
    <name evidence="3" type="ORF">SAMN05660461_4082</name>
</gene>
<feature type="region of interest" description="Disordered" evidence="1">
    <location>
        <begin position="365"/>
        <end position="512"/>
    </location>
</feature>
<feature type="domain" description="PSP1 C-terminal" evidence="2">
    <location>
        <begin position="115"/>
        <end position="200"/>
    </location>
</feature>
<dbReference type="Proteomes" id="UP000190166">
    <property type="component" value="Unassembled WGS sequence"/>
</dbReference>